<dbReference type="EMBL" id="HBNS01018413">
    <property type="protein sequence ID" value="CAE4606775.1"/>
    <property type="molecule type" value="Transcribed_RNA"/>
</dbReference>
<sequence>MGCSNSKAIPEASVATSSSAASAKQLEHESSPRPAPPTPVTTHSTDGGADSTHDIASDKEGESAAWDMNGSLEPVSGSLEPVNGIIRTEQPSMHSTMSLQPQSMGMGMGMKTSTSMLNLDDMVTKRKNDNDFMSALCSTEVSFLFYFEFKIILFHFENRFILF</sequence>
<accession>A0A7S4VWA5</accession>
<evidence type="ECO:0000313" key="2">
    <source>
        <dbReference type="EMBL" id="CAE4606775.1"/>
    </source>
</evidence>
<proteinExistence type="predicted"/>
<feature type="compositionally biased region" description="Low complexity" evidence="1">
    <location>
        <begin position="12"/>
        <end position="23"/>
    </location>
</feature>
<protein>
    <submittedName>
        <fullName evidence="2">Uncharacterized protein</fullName>
    </submittedName>
</protein>
<feature type="region of interest" description="Disordered" evidence="1">
    <location>
        <begin position="1"/>
        <end position="81"/>
    </location>
</feature>
<organism evidence="2">
    <name type="scientific">Ditylum brightwellii</name>
    <dbReference type="NCBI Taxonomy" id="49249"/>
    <lineage>
        <taxon>Eukaryota</taxon>
        <taxon>Sar</taxon>
        <taxon>Stramenopiles</taxon>
        <taxon>Ochrophyta</taxon>
        <taxon>Bacillariophyta</taxon>
        <taxon>Mediophyceae</taxon>
        <taxon>Lithodesmiophycidae</taxon>
        <taxon>Lithodesmiales</taxon>
        <taxon>Lithodesmiaceae</taxon>
        <taxon>Ditylum</taxon>
    </lineage>
</organism>
<dbReference type="AlphaFoldDB" id="A0A7S4VWA5"/>
<name>A0A7S4VWA5_9STRA</name>
<gene>
    <name evidence="2" type="ORF">DBRI00130_LOCUS14697</name>
</gene>
<reference evidence="2" key="1">
    <citation type="submission" date="2021-01" db="EMBL/GenBank/DDBJ databases">
        <authorList>
            <person name="Corre E."/>
            <person name="Pelletier E."/>
            <person name="Niang G."/>
            <person name="Scheremetjew M."/>
            <person name="Finn R."/>
            <person name="Kale V."/>
            <person name="Holt S."/>
            <person name="Cochrane G."/>
            <person name="Meng A."/>
            <person name="Brown T."/>
            <person name="Cohen L."/>
        </authorList>
    </citation>
    <scope>NUCLEOTIDE SEQUENCE</scope>
    <source>
        <strain evidence="2">GSO104</strain>
    </source>
</reference>
<evidence type="ECO:0000256" key="1">
    <source>
        <dbReference type="SAM" id="MobiDB-lite"/>
    </source>
</evidence>
<feature type="compositionally biased region" description="Basic and acidic residues" evidence="1">
    <location>
        <begin position="51"/>
        <end position="62"/>
    </location>
</feature>